<proteinExistence type="predicted"/>
<protein>
    <submittedName>
        <fullName evidence="1">Uncharacterized protein</fullName>
    </submittedName>
</protein>
<comment type="caution">
    <text evidence="1">The sequence shown here is derived from an EMBL/GenBank/DDBJ whole genome shotgun (WGS) entry which is preliminary data.</text>
</comment>
<evidence type="ECO:0000313" key="1">
    <source>
        <dbReference type="EMBL" id="PKY10064.1"/>
    </source>
</evidence>
<dbReference type="EMBL" id="MXAV01000044">
    <property type="protein sequence ID" value="PKY10064.1"/>
    <property type="molecule type" value="Genomic_DNA"/>
</dbReference>
<reference evidence="1 2" key="1">
    <citation type="submission" date="2017-03" db="EMBL/GenBank/DDBJ databases">
        <title>Draft genime sequence of the acidophilic sulfur-oxidizing bacterium Acidithiobacillus sp. SH, isolated from seawater.</title>
        <authorList>
            <person name="Sharmin S."/>
            <person name="Tokuhisa M."/>
            <person name="Kanao T."/>
            <person name="Kamimura K."/>
        </authorList>
    </citation>
    <scope>NUCLEOTIDE SEQUENCE [LARGE SCALE GENOMIC DNA]</scope>
    <source>
        <strain evidence="1 2">SH</strain>
    </source>
</reference>
<dbReference type="RefSeq" id="WP_101538591.1">
    <property type="nucleotide sequence ID" value="NZ_MXAV01000044.1"/>
</dbReference>
<keyword evidence="2" id="KW-1185">Reference proteome</keyword>
<dbReference type="Proteomes" id="UP000234329">
    <property type="component" value="Unassembled WGS sequence"/>
</dbReference>
<evidence type="ECO:0000313" key="2">
    <source>
        <dbReference type="Proteomes" id="UP000234329"/>
    </source>
</evidence>
<dbReference type="AlphaFoldDB" id="A0A2I1DJM8"/>
<accession>A0A2I1DJM8</accession>
<dbReference type="InParanoid" id="A0A2I1DJM8"/>
<gene>
    <name evidence="1" type="ORF">B1757_12345</name>
</gene>
<sequence length="92" mass="10087">MASGIHEFPGLGMDQVPWPLVSCCLQVALAMTRHIRTLEKQFPGIQISRTRGGHLVATVGTSRIYMAATPSDHRAIHNIAAMIRRAERGLNP</sequence>
<organism evidence="1 2">
    <name type="scientific">Acidithiobacillus marinus</name>
    <dbReference type="NCBI Taxonomy" id="187490"/>
    <lineage>
        <taxon>Bacteria</taxon>
        <taxon>Pseudomonadati</taxon>
        <taxon>Pseudomonadota</taxon>
        <taxon>Acidithiobacillia</taxon>
        <taxon>Acidithiobacillales</taxon>
        <taxon>Acidithiobacillaceae</taxon>
        <taxon>Acidithiobacillus</taxon>
    </lineage>
</organism>
<name>A0A2I1DJM8_9PROT</name>